<keyword evidence="1" id="KW-0378">Hydrolase</keyword>
<sequence length="2024" mass="227575">MGEVIVQKLNELQQLDQDIHWFCPRSSAEDAGLYYDEDILDILPQESDTAKARRSQDIQDAERRRDSALQAAKIFAFDGSDAKPYQDLFRKSIVTQLTRCDICVRQYHRSRGLLVQNLEAEFDAEDVQQFMTKFDSMNIARIGEGLSKMAATLRPLPPEERKIQAVDNQCMYALLEALNCIPFLRSEEALRHTFDHAFDLVQSKRKLKLPTYTPGLICFLFSHNQKRSAWAFRNITTIKRPLADLEFEHSVKPFLEAAMSRVHILSLEKEYLPAFWNGVKLIIPKITKELVTNRLRAMDSNLYTLALEHFQIDERHFNDLLGSYQSLMKLSPQDFWDAMGTITAPAVAETIFRSPVLHNFLTTTEEREPLHLDEKMEWTINLVNSVKPENLVPPVRTILNQLLKHFQKAPYSRYAQNVTFSTGLSCLLTALNIMKEKVRFGPLVTNMIQVVAQDHIESIVQELSSTEKKNTELQIGTTEQLCLDIVQQVIMLDIAGLAHDRSTVVKSATLDHELGVSGLEIWKRSMRQIRPGFPALAVSILSGITGLLPLENFTSRQIEKALKPARGWNDALKRVLNYVCDDLLGRLDTFEHDPLLEVLQEPKAMEGFVSLLFNGEARVNHAAVNVLKTLSGAQDRRSSVLHIIRALSRTSMNAINEALHELSRLSAFAPSAMALKVCTDVFSCLCDSHDGVLRSQNELQAQPNILELYWKMTWQLLGVIFQQTEPWSNLGYDKEMLQEFCRETMDFADYTFEQYAIIASTLEQGHQQKREDIQKMLLEHAKKKFLPIARWLRLRDEYLISKALSLTVKMLGRLPEVDIKIDEDAAEFIQDVIMSTEKGGKAKTKLNMQQKAELQRALERHMDISLSEVIDVDAERRSLKQMNLQQWALSGRSSRASTPLSDTARSSKPGTIDVDAWSDAAKRKKELHAYEDQEMKKLMGTMKGSETLRQRLQQQQQQKKPGVSSATAKAAQQRREDPNFVQKRQQAKEELERQKKAQLAKMGGGTGVVGLGDIGKDHSLKGQNVMVSSDEESEEDDEADVDDDLFGPSNKKKKIARPNVDPNGAVGLKPEQKLGPTKIQRTARSAKDMRARLAPDLTPLHRVILRWDFFHTGDYPPGANEYQFRQVPNSFSDPVTYQETFQPLLTLEAWQGMVKAREEENSKAFEVKVQNRTNVDAFIEISSSVSQVENREIQLREGDIILLSKAKKPTEDSTAPHCLARIYRIKRQKAQLEVVYQLLPGTSLAPSLTGSTSVWGQKVQSITPLEREYGALQALQYYDLCNQIVKARPSKRMNFSEKQIAAYQDVWNVNRAQSEAINAALENEGFSLIQGPPGSGKTKTIVAIVGGLLTQSLSASSSGSRISMPKAHGNQSNGSDAPPRKLLVCAPSNAAVDELVMRLKDGVKTKSGKQHQINVVRIGRSEAINSQVLDVTMDELVAKRLGNRENDQKLRERNAELFKEHSKVSAIYKELFAKKDSGQVKGKELSELETEIAVTRRKKNELGVRIDNAKDAERNAGREVELNKKRAQQAILDDAHVICATLSGSGHDMFQSLNIEFETVIIDEAAQCVEMSSLIPLKYGCVKCIMVGDPKQLPPTVFSKEAAKFQYEQSLFVRMQNNFADEVHLLDTQYRMHPEISVFPSQTFYDGLLKDGKGMAALRQQPWHASALLAPYRFFDVAGQHQSAPKGHSLVNLAEVDIAIALFDRLTSDFSNYDYNGRVGIITPYKSQLRVLKERFASRFGNDIFETVEFNTTDAFQGRESEIIIFSCVRASPAGGIGFLQDIRRMNVGLTRAKSSLWVLGNSESLVRGQFWKKLVEDARARDRYTTGNLTAMLNRPSSAYPVQDGSTRSMLDVSTHVPQLNDNRSPQPEESETSRRPSAPSNGTVGNTIRPSGSMTVSDTDRMEGISYRFADRMSKKKKVPTPDISSNRSTPPPSSRKVSESAEQQDVEMESSDGTVDRVATPNSTGSRAETPLSGEEKPLNPDNGTVKPRTGHMAPSVPHQARKRPPANPFMPSRKQPRPRP</sequence>
<protein>
    <submittedName>
        <fullName evidence="1">DEAD-box type RNA helicase</fullName>
    </submittedName>
</protein>
<keyword evidence="1" id="KW-0067">ATP-binding</keyword>
<evidence type="ECO:0000313" key="1">
    <source>
        <dbReference type="EMBL" id="KAK3686553.1"/>
    </source>
</evidence>
<reference evidence="1" key="1">
    <citation type="submission" date="2023-07" db="EMBL/GenBank/DDBJ databases">
        <title>Black Yeasts Isolated from many extreme environments.</title>
        <authorList>
            <person name="Coleine C."/>
            <person name="Stajich J.E."/>
            <person name="Selbmann L."/>
        </authorList>
    </citation>
    <scope>NUCLEOTIDE SEQUENCE</scope>
    <source>
        <strain evidence="1">CCFEE 5714</strain>
    </source>
</reference>
<evidence type="ECO:0000313" key="2">
    <source>
        <dbReference type="Proteomes" id="UP001281147"/>
    </source>
</evidence>
<accession>A0ACC3MEW9</accession>
<keyword evidence="1" id="KW-0547">Nucleotide-binding</keyword>
<keyword evidence="1" id="KW-0347">Helicase</keyword>
<keyword evidence="2" id="KW-1185">Reference proteome</keyword>
<proteinExistence type="predicted"/>
<comment type="caution">
    <text evidence="1">The sequence shown here is derived from an EMBL/GenBank/DDBJ whole genome shotgun (WGS) entry which is preliminary data.</text>
</comment>
<organism evidence="1 2">
    <name type="scientific">Vermiconidia calcicola</name>
    <dbReference type="NCBI Taxonomy" id="1690605"/>
    <lineage>
        <taxon>Eukaryota</taxon>
        <taxon>Fungi</taxon>
        <taxon>Dikarya</taxon>
        <taxon>Ascomycota</taxon>
        <taxon>Pezizomycotina</taxon>
        <taxon>Dothideomycetes</taxon>
        <taxon>Dothideomycetidae</taxon>
        <taxon>Mycosphaerellales</taxon>
        <taxon>Extremaceae</taxon>
        <taxon>Vermiconidia</taxon>
    </lineage>
</organism>
<name>A0ACC3MEW9_9PEZI</name>
<dbReference type="EMBL" id="JAUTXU010000314">
    <property type="protein sequence ID" value="KAK3686553.1"/>
    <property type="molecule type" value="Genomic_DNA"/>
</dbReference>
<dbReference type="Proteomes" id="UP001281147">
    <property type="component" value="Unassembled WGS sequence"/>
</dbReference>
<gene>
    <name evidence="1" type="primary">SEN1_3</name>
    <name evidence="1" type="ORF">LTR37_019723</name>
</gene>